<accession>A0A9Q3DNX8</accession>
<name>A0A9Q3DNX8_9BASI</name>
<dbReference type="Proteomes" id="UP000765509">
    <property type="component" value="Unassembled WGS sequence"/>
</dbReference>
<evidence type="ECO:0000313" key="3">
    <source>
        <dbReference type="Proteomes" id="UP000765509"/>
    </source>
</evidence>
<comment type="caution">
    <text evidence="2">The sequence shown here is derived from an EMBL/GenBank/DDBJ whole genome shotgun (WGS) entry which is preliminary data.</text>
</comment>
<dbReference type="EMBL" id="AVOT02019912">
    <property type="protein sequence ID" value="MBW0507796.1"/>
    <property type="molecule type" value="Genomic_DNA"/>
</dbReference>
<protein>
    <submittedName>
        <fullName evidence="2">Uncharacterized protein</fullName>
    </submittedName>
</protein>
<dbReference type="AlphaFoldDB" id="A0A9Q3DNX8"/>
<proteinExistence type="predicted"/>
<organism evidence="2 3">
    <name type="scientific">Austropuccinia psidii MF-1</name>
    <dbReference type="NCBI Taxonomy" id="1389203"/>
    <lineage>
        <taxon>Eukaryota</taxon>
        <taxon>Fungi</taxon>
        <taxon>Dikarya</taxon>
        <taxon>Basidiomycota</taxon>
        <taxon>Pucciniomycotina</taxon>
        <taxon>Pucciniomycetes</taxon>
        <taxon>Pucciniales</taxon>
        <taxon>Sphaerophragmiaceae</taxon>
        <taxon>Austropuccinia</taxon>
    </lineage>
</organism>
<keyword evidence="3" id="KW-1185">Reference proteome</keyword>
<evidence type="ECO:0000313" key="2">
    <source>
        <dbReference type="EMBL" id="MBW0507796.1"/>
    </source>
</evidence>
<evidence type="ECO:0000256" key="1">
    <source>
        <dbReference type="SAM" id="MobiDB-lite"/>
    </source>
</evidence>
<feature type="region of interest" description="Disordered" evidence="1">
    <location>
        <begin position="137"/>
        <end position="160"/>
    </location>
</feature>
<reference evidence="2" key="1">
    <citation type="submission" date="2021-03" db="EMBL/GenBank/DDBJ databases">
        <title>Draft genome sequence of rust myrtle Austropuccinia psidii MF-1, a brazilian biotype.</title>
        <authorList>
            <person name="Quecine M.C."/>
            <person name="Pachon D.M.R."/>
            <person name="Bonatelli M.L."/>
            <person name="Correr F.H."/>
            <person name="Franceschini L.M."/>
            <person name="Leite T.F."/>
            <person name="Margarido G.R.A."/>
            <person name="Almeida C.A."/>
            <person name="Ferrarezi J.A."/>
            <person name="Labate C.A."/>
        </authorList>
    </citation>
    <scope>NUCLEOTIDE SEQUENCE</scope>
    <source>
        <strain evidence="2">MF-1</strain>
    </source>
</reference>
<sequence length="208" mass="23587">MAPLKVLKMKIQGPLGFKSPPKTSPSTFGEVRLLMVLDPLNGPMPGGGIFGLWAIILGPWTPWSLSILRPMDPLEPQHIEAQGDSNSPHGLRIMVYGPWPTDCRAPKHQKNQKWPKMGLNQKFSKLAMVMARTKIHQNSPKWPPKPLFKDNGDKTPPLNLQDFLSRQEGPKTSIWPIINEMYVQILIGHQFLRRRALWPSFWDTTQGS</sequence>
<gene>
    <name evidence="2" type="ORF">O181_047511</name>
</gene>